<dbReference type="EMBL" id="JAEMHM010000015">
    <property type="protein sequence ID" value="MBJ6726581.1"/>
    <property type="molecule type" value="Genomic_DNA"/>
</dbReference>
<evidence type="ECO:0000313" key="3">
    <source>
        <dbReference type="Proteomes" id="UP000636888"/>
    </source>
</evidence>
<accession>A0A8J7S6R9</accession>
<dbReference type="Gene3D" id="3.40.50.1460">
    <property type="match status" value="1"/>
</dbReference>
<evidence type="ECO:0000313" key="2">
    <source>
        <dbReference type="EMBL" id="MBJ6726581.1"/>
    </source>
</evidence>
<feature type="transmembrane region" description="Helical" evidence="1">
    <location>
        <begin position="97"/>
        <end position="121"/>
    </location>
</feature>
<dbReference type="GO" id="GO:0006508">
    <property type="term" value="P:proteolysis"/>
    <property type="evidence" value="ECO:0007669"/>
    <property type="project" value="InterPro"/>
</dbReference>
<dbReference type="Proteomes" id="UP000636888">
    <property type="component" value="Unassembled WGS sequence"/>
</dbReference>
<dbReference type="SUPFAM" id="SSF52129">
    <property type="entry name" value="Caspase-like"/>
    <property type="match status" value="1"/>
</dbReference>
<name>A0A8J7S6R9_9BACT</name>
<feature type="transmembrane region" description="Helical" evidence="1">
    <location>
        <begin position="164"/>
        <end position="181"/>
    </location>
</feature>
<comment type="caution">
    <text evidence="2">The sequence shown here is derived from an EMBL/GenBank/DDBJ whole genome shotgun (WGS) entry which is preliminary data.</text>
</comment>
<dbReference type="GO" id="GO:0008233">
    <property type="term" value="F:peptidase activity"/>
    <property type="evidence" value="ECO:0007669"/>
    <property type="project" value="InterPro"/>
</dbReference>
<keyword evidence="3" id="KW-1185">Reference proteome</keyword>
<keyword evidence="1" id="KW-1133">Transmembrane helix</keyword>
<keyword evidence="1" id="KW-0812">Transmembrane</keyword>
<keyword evidence="1" id="KW-0472">Membrane</keyword>
<dbReference type="Pfam" id="PF01650">
    <property type="entry name" value="Peptidase_C13"/>
    <property type="match status" value="1"/>
</dbReference>
<reference evidence="2" key="1">
    <citation type="submission" date="2020-12" db="EMBL/GenBank/DDBJ databases">
        <title>Geomonas sp. Red875, isolated from river sediment.</title>
        <authorList>
            <person name="Xu Z."/>
            <person name="Zhang Z."/>
            <person name="Masuda Y."/>
            <person name="Itoh H."/>
            <person name="Senoo K."/>
        </authorList>
    </citation>
    <scope>NUCLEOTIDE SEQUENCE</scope>
    <source>
        <strain evidence="2">Red875</strain>
    </source>
</reference>
<sequence length="456" mass="50723">MRRYFPPPSLLGNLVSGVRCALFLHSQPERFSTTPGDLTLIALVDVIANLASSLVLVGGDGTFNYAALSQFFFHIPLMLLCGYLAGKLHERPGLVTAIPVALIATSIPIEFTFGILEWLGAHVPRLRWLEDHLRAPNYYRFFWWWSAASLLFLVRLGSGTARRAGVIAAFLFFLVAPLWFYPRSDLWLSPAEDTESGELKVNEAVLTAQSRLLDDDLSQLLHGKRGEPNLYFIGFAGDAAQDVFLKEVTAGEKLFAEHFAGAGRTLLLANNPQSATTIPFATATNLGRALNGIGKVMDRDQDVLFLYLTSHGSRQHELDVSNGPLDLDQITPESIRRMLKSSEIPYRVIVVSACYSGGFIEPLKDDRTLIITAADPTHESFGCGFGEKYTWFGDAFFGALSQNYSITKAFDQARETIRKWENEQGETPSNPQIWIGKKIEKKLAPIQHRLENQAQQ</sequence>
<feature type="transmembrane region" description="Helical" evidence="1">
    <location>
        <begin position="65"/>
        <end position="85"/>
    </location>
</feature>
<proteinExistence type="predicted"/>
<feature type="transmembrane region" description="Helical" evidence="1">
    <location>
        <begin position="141"/>
        <end position="157"/>
    </location>
</feature>
<protein>
    <submittedName>
        <fullName evidence="2">Peptidase</fullName>
    </submittedName>
</protein>
<dbReference type="AlphaFoldDB" id="A0A8J7S6R9"/>
<evidence type="ECO:0000256" key="1">
    <source>
        <dbReference type="SAM" id="Phobius"/>
    </source>
</evidence>
<dbReference type="RefSeq" id="WP_199385490.1">
    <property type="nucleotide sequence ID" value="NZ_JAEMHM010000015.1"/>
</dbReference>
<gene>
    <name evidence="2" type="ORF">JFN93_17860</name>
</gene>
<dbReference type="InterPro" id="IPR029030">
    <property type="entry name" value="Caspase-like_dom_sf"/>
</dbReference>
<dbReference type="InterPro" id="IPR001096">
    <property type="entry name" value="Peptidase_C13"/>
</dbReference>
<organism evidence="2 3">
    <name type="scientific">Geomesophilobacter sediminis</name>
    <dbReference type="NCBI Taxonomy" id="2798584"/>
    <lineage>
        <taxon>Bacteria</taxon>
        <taxon>Pseudomonadati</taxon>
        <taxon>Thermodesulfobacteriota</taxon>
        <taxon>Desulfuromonadia</taxon>
        <taxon>Geobacterales</taxon>
        <taxon>Geobacteraceae</taxon>
        <taxon>Geomesophilobacter</taxon>
    </lineage>
</organism>